<dbReference type="EMBL" id="BPLR01012129">
    <property type="protein sequence ID" value="GIY51577.1"/>
    <property type="molecule type" value="Genomic_DNA"/>
</dbReference>
<keyword evidence="3" id="KW-1185">Reference proteome</keyword>
<reference evidence="2 3" key="1">
    <citation type="submission" date="2021-06" db="EMBL/GenBank/DDBJ databases">
        <title>Caerostris extrusa draft genome.</title>
        <authorList>
            <person name="Kono N."/>
            <person name="Arakawa K."/>
        </authorList>
    </citation>
    <scope>NUCLEOTIDE SEQUENCE [LARGE SCALE GENOMIC DNA]</scope>
</reference>
<comment type="caution">
    <text evidence="2">The sequence shown here is derived from an EMBL/GenBank/DDBJ whole genome shotgun (WGS) entry which is preliminary data.</text>
</comment>
<evidence type="ECO:0000256" key="1">
    <source>
        <dbReference type="SAM" id="SignalP"/>
    </source>
</evidence>
<accession>A0AAV4U1E8</accession>
<organism evidence="2 3">
    <name type="scientific">Caerostris extrusa</name>
    <name type="common">Bark spider</name>
    <name type="synonym">Caerostris bankana</name>
    <dbReference type="NCBI Taxonomy" id="172846"/>
    <lineage>
        <taxon>Eukaryota</taxon>
        <taxon>Metazoa</taxon>
        <taxon>Ecdysozoa</taxon>
        <taxon>Arthropoda</taxon>
        <taxon>Chelicerata</taxon>
        <taxon>Arachnida</taxon>
        <taxon>Araneae</taxon>
        <taxon>Araneomorphae</taxon>
        <taxon>Entelegynae</taxon>
        <taxon>Araneoidea</taxon>
        <taxon>Araneidae</taxon>
        <taxon>Caerostris</taxon>
    </lineage>
</organism>
<name>A0AAV4U1E8_CAEEX</name>
<keyword evidence="1" id="KW-0732">Signal</keyword>
<sequence length="102" mass="11777">MIKIPLLILAWILALVTSNAEYSRCPDSSTLRLCSCLHRPGSNALIYTGILNQRVIGVFNDTTDWTFFPSFVRRSRINYLPFSFHALFVDAMELIKEQQMFM</sequence>
<dbReference type="Proteomes" id="UP001054945">
    <property type="component" value="Unassembled WGS sequence"/>
</dbReference>
<protein>
    <submittedName>
        <fullName evidence="2">Uncharacterized protein</fullName>
    </submittedName>
</protein>
<feature type="signal peptide" evidence="1">
    <location>
        <begin position="1"/>
        <end position="20"/>
    </location>
</feature>
<feature type="chain" id="PRO_5043730442" evidence="1">
    <location>
        <begin position="21"/>
        <end position="102"/>
    </location>
</feature>
<dbReference type="AlphaFoldDB" id="A0AAV4U1E8"/>
<evidence type="ECO:0000313" key="2">
    <source>
        <dbReference type="EMBL" id="GIY51577.1"/>
    </source>
</evidence>
<evidence type="ECO:0000313" key="3">
    <source>
        <dbReference type="Proteomes" id="UP001054945"/>
    </source>
</evidence>
<proteinExistence type="predicted"/>
<gene>
    <name evidence="2" type="ORF">CEXT_347361</name>
</gene>